<name>A0ABR8T615_9BACL</name>
<keyword evidence="5" id="KW-1185">Reference proteome</keyword>
<dbReference type="PANTHER" id="PTHR48081">
    <property type="entry name" value="AB HYDROLASE SUPERFAMILY PROTEIN C4A8.06C"/>
    <property type="match status" value="1"/>
</dbReference>
<feature type="domain" description="BD-FAE-like" evidence="3">
    <location>
        <begin position="30"/>
        <end position="127"/>
    </location>
</feature>
<sequence length="330" mass="36155">MRFENISLNNKKEVVLSAYLLDNSAEFNNVNARPAVLVFPGGGYYSTSDREAEPVAMAYLAEGFNAFVLRYSTGEGSEFKAALKDAEEAIALIREKAELWGTDANKIAVVGFSAGGHLAAALGTMGGTKPNALVLGYPCILDSINLAFPIPSLDRKVDSSTPPTFLFSTFEDGVVPVEHTLRFMQALNEQNIAFESHIFQKGVHGLSVAKPLSSSGVKSFVDKDFAQWFGLSVSWLHKVLGDFQADKESLIPDAEEVKEYSSEVMLGALLDYPACRNLLVEYIPAFADKELVKGVRPYSLSLINRHLPNPLSKESLLELDKRLKAIPYIK</sequence>
<keyword evidence="1 4" id="KW-0378">Hydrolase</keyword>
<dbReference type="PANTHER" id="PTHR48081:SF6">
    <property type="entry name" value="PEPTIDASE S9 PROLYL OLIGOPEPTIDASE CATALYTIC DOMAIN-CONTAINING PROTEIN"/>
    <property type="match status" value="1"/>
</dbReference>
<dbReference type="Pfam" id="PF20434">
    <property type="entry name" value="BD-FAE"/>
    <property type="match status" value="1"/>
</dbReference>
<dbReference type="Proteomes" id="UP000608071">
    <property type="component" value="Unassembled WGS sequence"/>
</dbReference>
<feature type="domain" description="Peptidase S9 prolyl oligopeptidase catalytic" evidence="2">
    <location>
        <begin position="157"/>
        <end position="207"/>
    </location>
</feature>
<evidence type="ECO:0000259" key="3">
    <source>
        <dbReference type="Pfam" id="PF20434"/>
    </source>
</evidence>
<accession>A0ABR8T615</accession>
<comment type="caution">
    <text evidence="4">The sequence shown here is derived from an EMBL/GenBank/DDBJ whole genome shotgun (WGS) entry which is preliminary data.</text>
</comment>
<protein>
    <submittedName>
        <fullName evidence="4">Alpha/beta hydrolase</fullName>
    </submittedName>
</protein>
<dbReference type="InterPro" id="IPR001375">
    <property type="entry name" value="Peptidase_S9_cat"/>
</dbReference>
<evidence type="ECO:0000313" key="5">
    <source>
        <dbReference type="Proteomes" id="UP000608071"/>
    </source>
</evidence>
<dbReference type="InterPro" id="IPR049492">
    <property type="entry name" value="BD-FAE-like_dom"/>
</dbReference>
<dbReference type="SUPFAM" id="SSF53474">
    <property type="entry name" value="alpha/beta-Hydrolases"/>
    <property type="match status" value="1"/>
</dbReference>
<evidence type="ECO:0000256" key="1">
    <source>
        <dbReference type="ARBA" id="ARBA00022801"/>
    </source>
</evidence>
<dbReference type="EMBL" id="JACSQL010000023">
    <property type="protein sequence ID" value="MBD7971216.1"/>
    <property type="molecule type" value="Genomic_DNA"/>
</dbReference>
<evidence type="ECO:0000313" key="4">
    <source>
        <dbReference type="EMBL" id="MBD7971216.1"/>
    </source>
</evidence>
<dbReference type="InterPro" id="IPR029058">
    <property type="entry name" value="AB_hydrolase_fold"/>
</dbReference>
<evidence type="ECO:0000259" key="2">
    <source>
        <dbReference type="Pfam" id="PF00326"/>
    </source>
</evidence>
<dbReference type="Gene3D" id="3.40.50.1820">
    <property type="entry name" value="alpha/beta hydrolase"/>
    <property type="match status" value="1"/>
</dbReference>
<proteinExistence type="predicted"/>
<dbReference type="RefSeq" id="WP_191804944.1">
    <property type="nucleotide sequence ID" value="NZ_JACSQL010000023.1"/>
</dbReference>
<reference evidence="4 5" key="1">
    <citation type="submission" date="2020-08" db="EMBL/GenBank/DDBJ databases">
        <title>A Genomic Blueprint of the Chicken Gut Microbiome.</title>
        <authorList>
            <person name="Gilroy R."/>
            <person name="Ravi A."/>
            <person name="Getino M."/>
            <person name="Pursley I."/>
            <person name="Horton D.L."/>
            <person name="Alikhan N.-F."/>
            <person name="Baker D."/>
            <person name="Gharbi K."/>
            <person name="Hall N."/>
            <person name="Watson M."/>
            <person name="Adriaenssens E.M."/>
            <person name="Foster-Nyarko E."/>
            <person name="Jarju S."/>
            <person name="Secka A."/>
            <person name="Antonio M."/>
            <person name="Oren A."/>
            <person name="Chaudhuri R."/>
            <person name="La Ragione R.M."/>
            <person name="Hildebrand F."/>
            <person name="Pallen M.J."/>
        </authorList>
    </citation>
    <scope>NUCLEOTIDE SEQUENCE [LARGE SCALE GENOMIC DNA]</scope>
    <source>
        <strain evidence="4 5">Sa2BVA9</strain>
    </source>
</reference>
<gene>
    <name evidence="4" type="ORF">H9647_24440</name>
</gene>
<dbReference type="Pfam" id="PF00326">
    <property type="entry name" value="Peptidase_S9"/>
    <property type="match status" value="1"/>
</dbReference>
<dbReference type="InterPro" id="IPR050300">
    <property type="entry name" value="GDXG_lipolytic_enzyme"/>
</dbReference>
<dbReference type="GO" id="GO:0016787">
    <property type="term" value="F:hydrolase activity"/>
    <property type="evidence" value="ECO:0007669"/>
    <property type="project" value="UniProtKB-KW"/>
</dbReference>
<organism evidence="4 5">
    <name type="scientific">Paenibacillus gallinarum</name>
    <dbReference type="NCBI Taxonomy" id="2762232"/>
    <lineage>
        <taxon>Bacteria</taxon>
        <taxon>Bacillati</taxon>
        <taxon>Bacillota</taxon>
        <taxon>Bacilli</taxon>
        <taxon>Bacillales</taxon>
        <taxon>Paenibacillaceae</taxon>
        <taxon>Paenibacillus</taxon>
    </lineage>
</organism>